<dbReference type="InterPro" id="IPR050983">
    <property type="entry name" value="GST_Omega/HSP26"/>
</dbReference>
<dbReference type="InterPro" id="IPR040079">
    <property type="entry name" value="Glutathione_S-Trfase"/>
</dbReference>
<dbReference type="PROSITE" id="PS50405">
    <property type="entry name" value="GST_CTER"/>
    <property type="match status" value="1"/>
</dbReference>
<feature type="region of interest" description="Disordered" evidence="1">
    <location>
        <begin position="22"/>
        <end position="44"/>
    </location>
</feature>
<dbReference type="InterPro" id="IPR009050">
    <property type="entry name" value="Globin-like_sf"/>
</dbReference>
<dbReference type="SFLD" id="SFLDG00358">
    <property type="entry name" value="Main_(cytGST)"/>
    <property type="match status" value="1"/>
</dbReference>
<evidence type="ECO:0000313" key="5">
    <source>
        <dbReference type="Proteomes" id="UP000218702"/>
    </source>
</evidence>
<evidence type="ECO:0000259" key="2">
    <source>
        <dbReference type="PROSITE" id="PS50404"/>
    </source>
</evidence>
<accession>A0A1Z4V9M7</accession>
<proteinExistence type="predicted"/>
<dbReference type="InterPro" id="IPR004045">
    <property type="entry name" value="Glutathione_S-Trfase_N"/>
</dbReference>
<dbReference type="SUPFAM" id="SSF46458">
    <property type="entry name" value="Globin-like"/>
    <property type="match status" value="1"/>
</dbReference>
<dbReference type="KEGG" id="dcm:NIES806_43270"/>
<dbReference type="RefSeq" id="WP_096670480.1">
    <property type="nucleotide sequence ID" value="NZ_AP018316.1"/>
</dbReference>
<dbReference type="AlphaFoldDB" id="A0A1Z4V9M7"/>
<dbReference type="InterPro" id="IPR036249">
    <property type="entry name" value="Thioredoxin-like_sf"/>
</dbReference>
<protein>
    <submittedName>
        <fullName evidence="4">Glutathione S-transferase-like protein</fullName>
    </submittedName>
</protein>
<name>A0A1Z4V9M7_9CYAN</name>
<dbReference type="OrthoDB" id="571448at2"/>
<dbReference type="PANTHER" id="PTHR43968:SF14">
    <property type="entry name" value="GLUTATHIONE S-TRANSFERASE"/>
    <property type="match status" value="1"/>
</dbReference>
<dbReference type="GO" id="GO:0016740">
    <property type="term" value="F:transferase activity"/>
    <property type="evidence" value="ECO:0007669"/>
    <property type="project" value="UniProtKB-KW"/>
</dbReference>
<organism evidence="4 5">
    <name type="scientific">Dolichospermum compactum NIES-806</name>
    <dbReference type="NCBI Taxonomy" id="1973481"/>
    <lineage>
        <taxon>Bacteria</taxon>
        <taxon>Bacillati</taxon>
        <taxon>Cyanobacteriota</taxon>
        <taxon>Cyanophyceae</taxon>
        <taxon>Nostocales</taxon>
        <taxon>Aphanizomenonaceae</taxon>
        <taxon>Dolichospermum</taxon>
        <taxon>Dolichospermum compactum</taxon>
    </lineage>
</organism>
<dbReference type="EMBL" id="AP018316">
    <property type="protein sequence ID" value="BAZ88093.1"/>
    <property type="molecule type" value="Genomic_DNA"/>
</dbReference>
<reference evidence="4 5" key="1">
    <citation type="submission" date="2017-06" db="EMBL/GenBank/DDBJ databases">
        <title>Genome sequencing of cyanobaciteial culture collection at National Institute for Environmental Studies (NIES).</title>
        <authorList>
            <person name="Hirose Y."/>
            <person name="Shimura Y."/>
            <person name="Fujisawa T."/>
            <person name="Nakamura Y."/>
            <person name="Kawachi M."/>
        </authorList>
    </citation>
    <scope>NUCLEOTIDE SEQUENCE [LARGE SCALE GENOMIC DNA]</scope>
    <source>
        <strain evidence="4 5">NIES-806</strain>
    </source>
</reference>
<evidence type="ECO:0000259" key="3">
    <source>
        <dbReference type="PROSITE" id="PS50405"/>
    </source>
</evidence>
<dbReference type="Pfam" id="PF13409">
    <property type="entry name" value="GST_N_2"/>
    <property type="match status" value="1"/>
</dbReference>
<feature type="domain" description="GST N-terminal" evidence="2">
    <location>
        <begin position="54"/>
        <end position="132"/>
    </location>
</feature>
<dbReference type="Gene3D" id="3.40.30.10">
    <property type="entry name" value="Glutaredoxin"/>
    <property type="match status" value="1"/>
</dbReference>
<evidence type="ECO:0000256" key="1">
    <source>
        <dbReference type="SAM" id="MobiDB-lite"/>
    </source>
</evidence>
<dbReference type="InterPro" id="IPR036282">
    <property type="entry name" value="Glutathione-S-Trfase_C_sf"/>
</dbReference>
<dbReference type="Proteomes" id="UP000218702">
    <property type="component" value="Chromosome"/>
</dbReference>
<dbReference type="Pfam" id="PF13410">
    <property type="entry name" value="GST_C_2"/>
    <property type="match status" value="1"/>
</dbReference>
<dbReference type="PROSITE" id="PS50404">
    <property type="entry name" value="GST_NTER"/>
    <property type="match status" value="1"/>
</dbReference>
<dbReference type="PANTHER" id="PTHR43968">
    <property type="match status" value="1"/>
</dbReference>
<dbReference type="SUPFAM" id="SSF52833">
    <property type="entry name" value="Thioredoxin-like"/>
    <property type="match status" value="1"/>
</dbReference>
<dbReference type="Gene3D" id="1.20.1050.10">
    <property type="match status" value="1"/>
</dbReference>
<dbReference type="InterPro" id="IPR010987">
    <property type="entry name" value="Glutathione-S-Trfase_C-like"/>
</dbReference>
<dbReference type="GO" id="GO:0005737">
    <property type="term" value="C:cytoplasm"/>
    <property type="evidence" value="ECO:0007669"/>
    <property type="project" value="TreeGrafter"/>
</dbReference>
<dbReference type="SUPFAM" id="SSF47616">
    <property type="entry name" value="GST C-terminal domain-like"/>
    <property type="match status" value="1"/>
</dbReference>
<keyword evidence="4" id="KW-0808">Transferase</keyword>
<gene>
    <name evidence="4" type="ORF">NIES806_43270</name>
</gene>
<dbReference type="PROSITE" id="PS51354">
    <property type="entry name" value="GLUTAREDOXIN_2"/>
    <property type="match status" value="1"/>
</dbReference>
<evidence type="ECO:0000313" key="4">
    <source>
        <dbReference type="EMBL" id="BAZ88093.1"/>
    </source>
</evidence>
<keyword evidence="5" id="KW-1185">Reference proteome</keyword>
<sequence length="403" mass="45561">MAIASTTISSWDQLLEKARQNTPVRRVKRPGQAPSTAPIPSSLHKLPPYTKPQVLLYRDSNSWCPFCERVWFALEEKQIPFETEFIDLSNKPKWYTDLVPTTLVPAANIEGKLVYESKDILLEFEEHFGETLLPENPEENALARQWVEDAETNGFRDIAYKFLRQPPEDAKELANLEAEFEAKLDEIEKTLGRYPKPYFLSTFSLVDIMYSPHLDRLAANLPVYRGYHIKGNPRFPLINVWFAALKKRRAYNRVKSDNITNNLLLRRRFGVEPIGNPLPLDLFDAEFIEYRAEAAERLSDNREVAIGDILKNSGVQSLGDISIIKEIVDFHLRLLADYLLNGNNELLLGGRTGGKESIDPIIAATGAITLAYVRNRICAPRDMSAGAATALRAAADKVLASIY</sequence>
<dbReference type="CDD" id="cd00570">
    <property type="entry name" value="GST_N_family"/>
    <property type="match status" value="1"/>
</dbReference>
<dbReference type="SFLD" id="SFLDS00019">
    <property type="entry name" value="Glutathione_Transferase_(cytos"/>
    <property type="match status" value="1"/>
</dbReference>
<feature type="domain" description="GST C-terminal" evidence="3">
    <location>
        <begin position="136"/>
        <end position="269"/>
    </location>
</feature>